<dbReference type="GO" id="GO:0005524">
    <property type="term" value="F:ATP binding"/>
    <property type="evidence" value="ECO:0007669"/>
    <property type="project" value="UniProtKB-KW"/>
</dbReference>
<keyword evidence="5" id="KW-1003">Cell membrane</keyword>
<comment type="caution">
    <text evidence="25">The sequence shown here is derived from an EMBL/GenBank/DDBJ whole genome shotgun (WGS) entry which is preliminary data.</text>
</comment>
<evidence type="ECO:0000256" key="2">
    <source>
        <dbReference type="ARBA" id="ARBA00005967"/>
    </source>
</evidence>
<feature type="binding site" evidence="23">
    <location>
        <position position="80"/>
    </location>
    <ligand>
        <name>a divalent metal cation</name>
        <dbReference type="ChEBI" id="CHEBI:60240"/>
    </ligand>
</feature>
<evidence type="ECO:0000256" key="4">
    <source>
        <dbReference type="ARBA" id="ARBA00017575"/>
    </source>
</evidence>
<dbReference type="CDD" id="cd14264">
    <property type="entry name" value="DAGK_IM"/>
    <property type="match status" value="1"/>
</dbReference>
<dbReference type="Pfam" id="PF01219">
    <property type="entry name" value="DAGK_prokar"/>
    <property type="match status" value="1"/>
</dbReference>
<feature type="binding site" evidence="22">
    <location>
        <position position="80"/>
    </location>
    <ligand>
        <name>ATP</name>
        <dbReference type="ChEBI" id="CHEBI:30616"/>
    </ligand>
</feature>
<keyword evidence="17 24" id="KW-0472">Membrane</keyword>
<evidence type="ECO:0000256" key="22">
    <source>
        <dbReference type="PIRSR" id="PIRSR600829-3"/>
    </source>
</evidence>
<keyword evidence="13 22" id="KW-0067">ATP-binding</keyword>
<keyword evidence="15 24" id="KW-1133">Transmembrane helix</keyword>
<dbReference type="GO" id="GO:0006654">
    <property type="term" value="P:phosphatidic acid biosynthetic process"/>
    <property type="evidence" value="ECO:0007669"/>
    <property type="project" value="InterPro"/>
</dbReference>
<keyword evidence="8 24" id="KW-0808">Transferase</keyword>
<evidence type="ECO:0000256" key="5">
    <source>
        <dbReference type="ARBA" id="ARBA00022475"/>
    </source>
</evidence>
<feature type="binding site" evidence="21">
    <location>
        <position position="102"/>
    </location>
    <ligand>
        <name>substrate</name>
    </ligand>
</feature>
<evidence type="ECO:0000256" key="16">
    <source>
        <dbReference type="ARBA" id="ARBA00023098"/>
    </source>
</evidence>
<feature type="active site" description="Proton acceptor" evidence="20">
    <location>
        <position position="73"/>
    </location>
</feature>
<comment type="catalytic activity">
    <reaction evidence="24">
        <text>a 1,2-diacyl-sn-glycerol + ATP = a 1,2-diacyl-sn-glycero-3-phosphate + ADP + H(+)</text>
        <dbReference type="Rhea" id="RHEA:10272"/>
        <dbReference type="ChEBI" id="CHEBI:15378"/>
        <dbReference type="ChEBI" id="CHEBI:17815"/>
        <dbReference type="ChEBI" id="CHEBI:30616"/>
        <dbReference type="ChEBI" id="CHEBI:58608"/>
        <dbReference type="ChEBI" id="CHEBI:456216"/>
        <dbReference type="EC" id="2.7.1.107"/>
    </reaction>
</comment>
<evidence type="ECO:0000256" key="9">
    <source>
        <dbReference type="ARBA" id="ARBA00022692"/>
    </source>
</evidence>
<evidence type="ECO:0000256" key="13">
    <source>
        <dbReference type="ARBA" id="ARBA00022840"/>
    </source>
</evidence>
<gene>
    <name evidence="25" type="ORF">MRS75_23425</name>
</gene>
<dbReference type="PROSITE" id="PS01069">
    <property type="entry name" value="DAGK_PROKAR"/>
    <property type="match status" value="1"/>
</dbReference>
<feature type="binding site" evidence="21">
    <location>
        <begin position="34"/>
        <end position="38"/>
    </location>
    <ligand>
        <name>substrate</name>
    </ligand>
</feature>
<feature type="binding site" evidence="22">
    <location>
        <begin position="98"/>
        <end position="99"/>
    </location>
    <ligand>
        <name>ATP</name>
        <dbReference type="ChEBI" id="CHEBI:30616"/>
    </ligand>
</feature>
<comment type="cofactor">
    <cofactor evidence="23">
        <name>Mg(2+)</name>
        <dbReference type="ChEBI" id="CHEBI:18420"/>
    </cofactor>
    <text evidence="23">Mn(2+), Zn(2+), Cd(2+) and Co(2+) support activity to lesser extents.</text>
</comment>
<dbReference type="PANTHER" id="PTHR34299:SF1">
    <property type="entry name" value="DIACYLGLYCEROL KINASE"/>
    <property type="match status" value="1"/>
</dbReference>
<keyword evidence="10 23" id="KW-0479">Metal-binding</keyword>
<dbReference type="InterPro" id="IPR036945">
    <property type="entry name" value="DAGK_sf"/>
</dbReference>
<dbReference type="GO" id="GO:0046872">
    <property type="term" value="F:metal ion binding"/>
    <property type="evidence" value="ECO:0007669"/>
    <property type="project" value="UniProtKB-KW"/>
</dbReference>
<dbReference type="EMBL" id="JALDYZ010000022">
    <property type="protein sequence ID" value="MDI7925012.1"/>
    <property type="molecule type" value="Genomic_DNA"/>
</dbReference>
<keyword evidence="6" id="KW-0444">Lipid biosynthesis</keyword>
<evidence type="ECO:0000256" key="23">
    <source>
        <dbReference type="PIRSR" id="PIRSR600829-4"/>
    </source>
</evidence>
<evidence type="ECO:0000256" key="7">
    <source>
        <dbReference type="ARBA" id="ARBA00022519"/>
    </source>
</evidence>
<evidence type="ECO:0000256" key="14">
    <source>
        <dbReference type="ARBA" id="ARBA00022842"/>
    </source>
</evidence>
<dbReference type="GO" id="GO:0004143">
    <property type="term" value="F:ATP-dependent diacylglycerol kinase activity"/>
    <property type="evidence" value="ECO:0007669"/>
    <property type="project" value="UniProtKB-EC"/>
</dbReference>
<dbReference type="AlphaFoldDB" id="A0AAE3QFT6"/>
<reference evidence="25" key="1">
    <citation type="submission" date="2022-03" db="EMBL/GenBank/DDBJ databases">
        <title>Fererhizobium litorale gen. nov., sp. nov., isolated from sandy sediments of the Sea of Japan seashore.</title>
        <authorList>
            <person name="Romanenko L."/>
            <person name="Kurilenko V."/>
            <person name="Otstavnykh N."/>
            <person name="Svetashev V."/>
            <person name="Tekutyeva L."/>
            <person name="Isaeva M."/>
            <person name="Mikhailov V."/>
        </authorList>
    </citation>
    <scope>NUCLEOTIDE SEQUENCE</scope>
    <source>
        <strain evidence="25">KMM 9576</strain>
    </source>
</reference>
<dbReference type="PANTHER" id="PTHR34299">
    <property type="entry name" value="DIACYLGLYCEROL KINASE"/>
    <property type="match status" value="1"/>
</dbReference>
<accession>A0AAE3QFT6</accession>
<dbReference type="InterPro" id="IPR000829">
    <property type="entry name" value="DAGK"/>
</dbReference>
<feature type="binding site" evidence="22">
    <location>
        <position position="32"/>
    </location>
    <ligand>
        <name>ATP</name>
        <dbReference type="ChEBI" id="CHEBI:30616"/>
    </ligand>
</feature>
<evidence type="ECO:0000256" key="6">
    <source>
        <dbReference type="ARBA" id="ARBA00022516"/>
    </source>
</evidence>
<protein>
    <recommendedName>
        <fullName evidence="4 24">Diacylglycerol kinase</fullName>
        <ecNumber evidence="3 24">2.7.1.107</ecNumber>
    </recommendedName>
</protein>
<dbReference type="EC" id="2.7.1.107" evidence="3 24"/>
<comment type="caution">
    <text evidence="24">Lacks conserved residue(s) required for the propagation of feature annotation.</text>
</comment>
<dbReference type="Gene3D" id="1.10.287.3610">
    <property type="match status" value="1"/>
</dbReference>
<keyword evidence="14 23" id="KW-0460">Magnesium</keyword>
<organism evidence="25 26">
    <name type="scientific">Ferirhizobium litorale</name>
    <dbReference type="NCBI Taxonomy" id="2927786"/>
    <lineage>
        <taxon>Bacteria</taxon>
        <taxon>Pseudomonadati</taxon>
        <taxon>Pseudomonadota</taxon>
        <taxon>Alphaproteobacteria</taxon>
        <taxon>Hyphomicrobiales</taxon>
        <taxon>Rhizobiaceae</taxon>
        <taxon>Ferirhizobium</taxon>
    </lineage>
</organism>
<evidence type="ECO:0000256" key="20">
    <source>
        <dbReference type="PIRSR" id="PIRSR600829-1"/>
    </source>
</evidence>
<evidence type="ECO:0000313" key="26">
    <source>
        <dbReference type="Proteomes" id="UP001161580"/>
    </source>
</evidence>
<evidence type="ECO:0000256" key="10">
    <source>
        <dbReference type="ARBA" id="ARBA00022723"/>
    </source>
</evidence>
<evidence type="ECO:0000256" key="24">
    <source>
        <dbReference type="RuleBase" id="RU363065"/>
    </source>
</evidence>
<evidence type="ECO:0000256" key="17">
    <source>
        <dbReference type="ARBA" id="ARBA00023136"/>
    </source>
</evidence>
<evidence type="ECO:0000256" key="3">
    <source>
        <dbReference type="ARBA" id="ARBA00012133"/>
    </source>
</evidence>
<feature type="transmembrane region" description="Helical" evidence="24">
    <location>
        <begin position="100"/>
        <end position="121"/>
    </location>
</feature>
<keyword evidence="18" id="KW-0594">Phospholipid biosynthesis</keyword>
<dbReference type="RefSeq" id="WP_311789222.1">
    <property type="nucleotide sequence ID" value="NZ_JALDYY010000026.1"/>
</dbReference>
<keyword evidence="16 24" id="KW-0443">Lipid metabolism</keyword>
<evidence type="ECO:0000256" key="1">
    <source>
        <dbReference type="ARBA" id="ARBA00004429"/>
    </source>
</evidence>
<comment type="function">
    <text evidence="24">Catalyzes the ATP-dependent phosphorylation of sn-l,2-diacylglycerol (DAG) to phosphatidic acid. Involved in the recycling of diacylglycerol produced as a by-product during membrane-derived oligosaccharide (MDO) biosynthesis.</text>
</comment>
<feature type="binding site" evidence="21">
    <location>
        <position position="73"/>
    </location>
    <ligand>
        <name>substrate</name>
    </ligand>
</feature>
<keyword evidence="7 24" id="KW-0997">Cell inner membrane</keyword>
<sequence>MHRGTIKKEVGTRHLFAAARYSLQGFQRLVGEAAFRHEALAFGAALVLFALVGAALVEYVALFVLAMVLFAFEAINTAIEELVDRVSPEISSVGKHAKDLGSFACFCLIVANGALVAYVVLGRLLF</sequence>
<feature type="binding site" evidence="23">
    <location>
        <position position="32"/>
    </location>
    <ligand>
        <name>a divalent metal cation</name>
        <dbReference type="ChEBI" id="CHEBI:60240"/>
    </ligand>
</feature>
<evidence type="ECO:0000256" key="15">
    <source>
        <dbReference type="ARBA" id="ARBA00022989"/>
    </source>
</evidence>
<evidence type="ECO:0000256" key="18">
    <source>
        <dbReference type="ARBA" id="ARBA00023209"/>
    </source>
</evidence>
<evidence type="ECO:0000256" key="21">
    <source>
        <dbReference type="PIRSR" id="PIRSR600829-2"/>
    </source>
</evidence>
<evidence type="ECO:0000256" key="12">
    <source>
        <dbReference type="ARBA" id="ARBA00022777"/>
    </source>
</evidence>
<comment type="subcellular location">
    <subcellularLocation>
        <location evidence="1 24">Cell inner membrane</location>
        <topology evidence="1 24">Multi-pass membrane protein</topology>
    </subcellularLocation>
</comment>
<name>A0AAE3QFT6_9HYPH</name>
<dbReference type="InterPro" id="IPR033718">
    <property type="entry name" value="DAGK_prok"/>
</dbReference>
<keyword evidence="11 22" id="KW-0547">Nucleotide-binding</keyword>
<dbReference type="Proteomes" id="UP001161580">
    <property type="component" value="Unassembled WGS sequence"/>
</dbReference>
<dbReference type="GO" id="GO:0005886">
    <property type="term" value="C:plasma membrane"/>
    <property type="evidence" value="ECO:0007669"/>
    <property type="project" value="UniProtKB-SubCell"/>
</dbReference>
<evidence type="ECO:0000256" key="11">
    <source>
        <dbReference type="ARBA" id="ARBA00022741"/>
    </source>
</evidence>
<keyword evidence="9 24" id="KW-0812">Transmembrane</keyword>
<comment type="similarity">
    <text evidence="2 24">Belongs to the bacterial diacylglycerol kinase family.</text>
</comment>
<proteinExistence type="inferred from homology"/>
<evidence type="ECO:0000256" key="8">
    <source>
        <dbReference type="ARBA" id="ARBA00022679"/>
    </source>
</evidence>
<keyword evidence="19 24" id="KW-1208">Phospholipid metabolism</keyword>
<evidence type="ECO:0000313" key="25">
    <source>
        <dbReference type="EMBL" id="MDI7925012.1"/>
    </source>
</evidence>
<evidence type="ECO:0000256" key="19">
    <source>
        <dbReference type="ARBA" id="ARBA00023264"/>
    </source>
</evidence>
<keyword evidence="12 24" id="KW-0418">Kinase</keyword>
<keyword evidence="26" id="KW-1185">Reference proteome</keyword>
<feature type="binding site" evidence="22">
    <location>
        <position position="21"/>
    </location>
    <ligand>
        <name>ATP</name>
        <dbReference type="ChEBI" id="CHEBI:30616"/>
    </ligand>
</feature>